<dbReference type="Proteomes" id="UP001157502">
    <property type="component" value="Chromosome 9"/>
</dbReference>
<organism evidence="1 2">
    <name type="scientific">Dallia pectoralis</name>
    <name type="common">Alaska blackfish</name>
    <dbReference type="NCBI Taxonomy" id="75939"/>
    <lineage>
        <taxon>Eukaryota</taxon>
        <taxon>Metazoa</taxon>
        <taxon>Chordata</taxon>
        <taxon>Craniata</taxon>
        <taxon>Vertebrata</taxon>
        <taxon>Euteleostomi</taxon>
        <taxon>Actinopterygii</taxon>
        <taxon>Neopterygii</taxon>
        <taxon>Teleostei</taxon>
        <taxon>Protacanthopterygii</taxon>
        <taxon>Esociformes</taxon>
        <taxon>Umbridae</taxon>
        <taxon>Dallia</taxon>
    </lineage>
</organism>
<comment type="caution">
    <text evidence="1">The sequence shown here is derived from an EMBL/GenBank/DDBJ whole genome shotgun (WGS) entry which is preliminary data.</text>
</comment>
<gene>
    <name evidence="1" type="ORF">DPEC_G00113080</name>
</gene>
<protein>
    <submittedName>
        <fullName evidence="1">Uncharacterized protein</fullName>
    </submittedName>
</protein>
<dbReference type="EMBL" id="CM055736">
    <property type="protein sequence ID" value="KAJ8007005.1"/>
    <property type="molecule type" value="Genomic_DNA"/>
</dbReference>
<proteinExistence type="predicted"/>
<name>A0ACC2GTZ8_DALPE</name>
<evidence type="ECO:0000313" key="2">
    <source>
        <dbReference type="Proteomes" id="UP001157502"/>
    </source>
</evidence>
<sequence>MRVICTLCTDISCYVVSLPQLTRYVVPVLMILKMVIQRILTPSVGGVGYEVAEAETEGGVGGGCAKLQPGTAGRCQMRTQLTGSARGHWKRQTTVGSAPFITYALFTDNGNYLSPIGSEA</sequence>
<keyword evidence="2" id="KW-1185">Reference proteome</keyword>
<evidence type="ECO:0000313" key="1">
    <source>
        <dbReference type="EMBL" id="KAJ8007005.1"/>
    </source>
</evidence>
<reference evidence="1" key="1">
    <citation type="submission" date="2021-05" db="EMBL/GenBank/DDBJ databases">
        <authorList>
            <person name="Pan Q."/>
            <person name="Jouanno E."/>
            <person name="Zahm M."/>
            <person name="Klopp C."/>
            <person name="Cabau C."/>
            <person name="Louis A."/>
            <person name="Berthelot C."/>
            <person name="Parey E."/>
            <person name="Roest Crollius H."/>
            <person name="Montfort J."/>
            <person name="Robinson-Rechavi M."/>
            <person name="Bouchez O."/>
            <person name="Lampietro C."/>
            <person name="Lopez Roques C."/>
            <person name="Donnadieu C."/>
            <person name="Postlethwait J."/>
            <person name="Bobe J."/>
            <person name="Dillon D."/>
            <person name="Chandos A."/>
            <person name="von Hippel F."/>
            <person name="Guiguen Y."/>
        </authorList>
    </citation>
    <scope>NUCLEOTIDE SEQUENCE</scope>
    <source>
        <strain evidence="1">YG-Jan2019</strain>
    </source>
</reference>
<accession>A0ACC2GTZ8</accession>